<name>A0A7J8CJ01_ROUAE</name>
<sequence>MLHTAVTGRTGWGPSPHTELPVVCGWAPGTVLSLTCLRASRKPPELRAAGQVTILPHQGFCSTPIRSHEKSRVSKVGRSRGYALTTYVQEPSVHPASIHLCSVSMSLFVFCCVCSCVLFFFKISHRSEIIQCLSLTYFTQQCPPGPPLWGRWQDFILFCG</sequence>
<keyword evidence="2" id="KW-1185">Reference proteome</keyword>
<evidence type="ECO:0000313" key="1">
    <source>
        <dbReference type="EMBL" id="KAF6410817.1"/>
    </source>
</evidence>
<evidence type="ECO:0000313" key="2">
    <source>
        <dbReference type="Proteomes" id="UP000593571"/>
    </source>
</evidence>
<dbReference type="Proteomes" id="UP000593571">
    <property type="component" value="Unassembled WGS sequence"/>
</dbReference>
<dbReference type="EMBL" id="JACASE010000014">
    <property type="protein sequence ID" value="KAF6410817.1"/>
    <property type="molecule type" value="Genomic_DNA"/>
</dbReference>
<protein>
    <submittedName>
        <fullName evidence="1">Uncharacterized protein</fullName>
    </submittedName>
</protein>
<dbReference type="AlphaFoldDB" id="A0A7J8CJ01"/>
<proteinExistence type="predicted"/>
<accession>A0A7J8CJ01</accession>
<gene>
    <name evidence="1" type="ORF">HJG63_009254</name>
</gene>
<organism evidence="1 2">
    <name type="scientific">Rousettus aegyptiacus</name>
    <name type="common">Egyptian fruit bat</name>
    <name type="synonym">Pteropus aegyptiacus</name>
    <dbReference type="NCBI Taxonomy" id="9407"/>
    <lineage>
        <taxon>Eukaryota</taxon>
        <taxon>Metazoa</taxon>
        <taxon>Chordata</taxon>
        <taxon>Craniata</taxon>
        <taxon>Vertebrata</taxon>
        <taxon>Euteleostomi</taxon>
        <taxon>Mammalia</taxon>
        <taxon>Eutheria</taxon>
        <taxon>Laurasiatheria</taxon>
        <taxon>Chiroptera</taxon>
        <taxon>Yinpterochiroptera</taxon>
        <taxon>Pteropodoidea</taxon>
        <taxon>Pteropodidae</taxon>
        <taxon>Rousettinae</taxon>
        <taxon>Rousettus</taxon>
    </lineage>
</organism>
<reference evidence="1 2" key="1">
    <citation type="journal article" date="2020" name="Nature">
        <title>Six reference-quality genomes reveal evolution of bat adaptations.</title>
        <authorList>
            <person name="Jebb D."/>
            <person name="Huang Z."/>
            <person name="Pippel M."/>
            <person name="Hughes G.M."/>
            <person name="Lavrichenko K."/>
            <person name="Devanna P."/>
            <person name="Winkler S."/>
            <person name="Jermiin L.S."/>
            <person name="Skirmuntt E.C."/>
            <person name="Katzourakis A."/>
            <person name="Burkitt-Gray L."/>
            <person name="Ray D.A."/>
            <person name="Sullivan K.A.M."/>
            <person name="Roscito J.G."/>
            <person name="Kirilenko B.M."/>
            <person name="Davalos L.M."/>
            <person name="Corthals A.P."/>
            <person name="Power M.L."/>
            <person name="Jones G."/>
            <person name="Ransome R.D."/>
            <person name="Dechmann D.K.N."/>
            <person name="Locatelli A.G."/>
            <person name="Puechmaille S.J."/>
            <person name="Fedrigo O."/>
            <person name="Jarvis E.D."/>
            <person name="Hiller M."/>
            <person name="Vernes S.C."/>
            <person name="Myers E.W."/>
            <person name="Teeling E.C."/>
        </authorList>
    </citation>
    <scope>NUCLEOTIDE SEQUENCE [LARGE SCALE GENOMIC DNA]</scope>
    <source>
        <strain evidence="1">MRouAeg1</strain>
        <tissue evidence="1">Muscle</tissue>
    </source>
</reference>
<comment type="caution">
    <text evidence="1">The sequence shown here is derived from an EMBL/GenBank/DDBJ whole genome shotgun (WGS) entry which is preliminary data.</text>
</comment>